<keyword evidence="12" id="KW-1185">Reference proteome</keyword>
<proteinExistence type="inferred from homology"/>
<feature type="transmembrane region" description="Helical" evidence="10">
    <location>
        <begin position="508"/>
        <end position="527"/>
    </location>
</feature>
<dbReference type="InterPro" id="IPR017972">
    <property type="entry name" value="Cyt_P450_CS"/>
</dbReference>
<evidence type="ECO:0008006" key="13">
    <source>
        <dbReference type="Google" id="ProtNLM"/>
    </source>
</evidence>
<evidence type="ECO:0000256" key="10">
    <source>
        <dbReference type="SAM" id="Phobius"/>
    </source>
</evidence>
<keyword evidence="5" id="KW-0479">Metal-binding</keyword>
<keyword evidence="6" id="KW-0560">Oxidoreductase</keyword>
<dbReference type="PRINTS" id="PR00463">
    <property type="entry name" value="EP450I"/>
</dbReference>
<dbReference type="InterPro" id="IPR001128">
    <property type="entry name" value="Cyt_P450"/>
</dbReference>
<evidence type="ECO:0000256" key="8">
    <source>
        <dbReference type="ARBA" id="ARBA00023033"/>
    </source>
</evidence>
<dbReference type="PANTHER" id="PTHR47943:SF9">
    <property type="entry name" value="CYTOCHROME P450"/>
    <property type="match status" value="1"/>
</dbReference>
<dbReference type="CDD" id="cd11072">
    <property type="entry name" value="CYP71-like"/>
    <property type="match status" value="2"/>
</dbReference>
<keyword evidence="10" id="KW-1133">Transmembrane helix</keyword>
<dbReference type="PROSITE" id="PS00086">
    <property type="entry name" value="CYTOCHROME_P450"/>
    <property type="match status" value="2"/>
</dbReference>
<dbReference type="InterPro" id="IPR002401">
    <property type="entry name" value="Cyt_P450_E_grp-I"/>
</dbReference>
<sequence>MASSISTDALLLTFFTTLISFFFITSRSKQKFKNGKKLPPGPRPLPIIGNLHMLGQLPHRSLSNLAKKYGSIMSIRLGNVPTIVVSSPEAAELFLKIHDGVFASRPKLQFADYVSYGNKGLAFAPYGSYWRTVRKWYTLQLLSSSKVELFEPIRRRERAAAGGQVVDLSAKAVELMENIMYRMIIGRSKDDKFDLKPLAQEILRLSGHFNIADYVPFLAPFDLQEIIDEHQQDKHKRQKKHRDFVDVMLSHLDQPMNPNDESQLHIINRTNIKAIILDMITGSLDTSTVAIEWAFSEILKHPRVKTHHQKELESVVGMTRMVEEADLPKLTYLDMVLKESLRLHPVAPLLIPHESLEDIMINEYHIPKKSRILINTWAIGRDSNVRSDNANDFFPERFVNSNIDIRGHNFQLIPFGSGRRGCPGMQMGLTNVRLVLAQLVHCFEWKLPDGMLRSDLSMSEKFGLTAPRAKHLLAMPVYPPQHSNINLTTTPPLKSHHLFSGARMASSISTYALLLTFFTTLISFFFITSRSKQKFRNGKKLPPGPRPLPIIGNLHMLGQLPHRSLSNLAKKYGSIMSIRLGNVPTIVVSSPEAAELFLKIHDGVFASRPKIQFSDYVSYGNKGLGFAPYGSYWRTVRKWCTLELLSSSKVKLFEPIRRREVESLVDQIKRAAASGQVVDLSAKALELMENFMYRMIIGRSKDDKFDLKPLIQESLRLTGHFNISDYVPFLAPLDLQGLIPQFEAIREGCDNFLEEIIDEHQQDKHKGQKKHRDFIDVMLSQLDQPMNPNDESQLHIIDRTNIKAIILDMISGALDTSTVAIEWAFSEILKHPRVKTRLRKEIESVVGMTRMVKKADLPKLTYLDMVLKESLRLHPVTPLLIPRESLEDITINEYHIPKKSRILINTWAIGRDSNVWSDNANDFFPERFVNSNIDVRGHNFQLIPFGAGRRRCPGMQMGLTNVRLVLAQLVHCFEWKLPNGMLPSDLCMSEKFGLTAPRAKHLLAMPVTITGELRLFLECIRAYPKFVMFRELKGIMQMEIFRREEMDTNGEY</sequence>
<evidence type="ECO:0000313" key="12">
    <source>
        <dbReference type="Proteomes" id="UP001358586"/>
    </source>
</evidence>
<dbReference type="Gene3D" id="1.10.630.10">
    <property type="entry name" value="Cytochrome P450"/>
    <property type="match status" value="2"/>
</dbReference>
<keyword evidence="9 10" id="KW-0472">Membrane</keyword>
<comment type="caution">
    <text evidence="11">The sequence shown here is derived from an EMBL/GenBank/DDBJ whole genome shotgun (WGS) entry which is preliminary data.</text>
</comment>
<keyword evidence="7" id="KW-0408">Iron</keyword>
<dbReference type="EMBL" id="JARKNE010000009">
    <property type="protein sequence ID" value="KAK5802286.1"/>
    <property type="molecule type" value="Genomic_DNA"/>
</dbReference>
<evidence type="ECO:0000313" key="11">
    <source>
        <dbReference type="EMBL" id="KAK5802286.1"/>
    </source>
</evidence>
<evidence type="ECO:0000256" key="7">
    <source>
        <dbReference type="ARBA" id="ARBA00023004"/>
    </source>
</evidence>
<evidence type="ECO:0000256" key="5">
    <source>
        <dbReference type="ARBA" id="ARBA00022723"/>
    </source>
</evidence>
<dbReference type="Proteomes" id="UP001358586">
    <property type="component" value="Chromosome 9"/>
</dbReference>
<comment type="cofactor">
    <cofactor evidence="1">
        <name>heme</name>
        <dbReference type="ChEBI" id="CHEBI:30413"/>
    </cofactor>
</comment>
<evidence type="ECO:0000256" key="9">
    <source>
        <dbReference type="ARBA" id="ARBA00023136"/>
    </source>
</evidence>
<evidence type="ECO:0000256" key="2">
    <source>
        <dbReference type="ARBA" id="ARBA00004370"/>
    </source>
</evidence>
<dbReference type="PRINTS" id="PR00385">
    <property type="entry name" value="P450"/>
</dbReference>
<protein>
    <recommendedName>
        <fullName evidence="13">Cytochrome P450 CYP736A12-like</fullName>
    </recommendedName>
</protein>
<evidence type="ECO:0000256" key="3">
    <source>
        <dbReference type="ARBA" id="ARBA00010617"/>
    </source>
</evidence>
<accession>A0ABR0NMX2</accession>
<dbReference type="PANTHER" id="PTHR47943">
    <property type="entry name" value="CYTOCHROME P450 93A3-LIKE"/>
    <property type="match status" value="1"/>
</dbReference>
<organism evidence="11 12">
    <name type="scientific">Gossypium arboreum</name>
    <name type="common">Tree cotton</name>
    <name type="synonym">Gossypium nanking</name>
    <dbReference type="NCBI Taxonomy" id="29729"/>
    <lineage>
        <taxon>Eukaryota</taxon>
        <taxon>Viridiplantae</taxon>
        <taxon>Streptophyta</taxon>
        <taxon>Embryophyta</taxon>
        <taxon>Tracheophyta</taxon>
        <taxon>Spermatophyta</taxon>
        <taxon>Magnoliopsida</taxon>
        <taxon>eudicotyledons</taxon>
        <taxon>Gunneridae</taxon>
        <taxon>Pentapetalae</taxon>
        <taxon>rosids</taxon>
        <taxon>malvids</taxon>
        <taxon>Malvales</taxon>
        <taxon>Malvaceae</taxon>
        <taxon>Malvoideae</taxon>
        <taxon>Gossypium</taxon>
    </lineage>
</organism>
<evidence type="ECO:0000256" key="1">
    <source>
        <dbReference type="ARBA" id="ARBA00001971"/>
    </source>
</evidence>
<comment type="subcellular location">
    <subcellularLocation>
        <location evidence="2">Membrane</location>
    </subcellularLocation>
</comment>
<dbReference type="Pfam" id="PF00067">
    <property type="entry name" value="p450"/>
    <property type="match status" value="2"/>
</dbReference>
<dbReference type="SUPFAM" id="SSF48264">
    <property type="entry name" value="Cytochrome P450"/>
    <property type="match status" value="2"/>
</dbReference>
<reference evidence="11 12" key="1">
    <citation type="submission" date="2023-03" db="EMBL/GenBank/DDBJ databases">
        <title>WGS of Gossypium arboreum.</title>
        <authorList>
            <person name="Yu D."/>
        </authorList>
    </citation>
    <scope>NUCLEOTIDE SEQUENCE [LARGE SCALE GENOMIC DNA]</scope>
    <source>
        <tissue evidence="11">Leaf</tissue>
    </source>
</reference>
<comment type="similarity">
    <text evidence="3">Belongs to the cytochrome P450 family.</text>
</comment>
<keyword evidence="10" id="KW-0812">Transmembrane</keyword>
<dbReference type="InterPro" id="IPR036396">
    <property type="entry name" value="Cyt_P450_sf"/>
</dbReference>
<evidence type="ECO:0000256" key="4">
    <source>
        <dbReference type="ARBA" id="ARBA00022617"/>
    </source>
</evidence>
<gene>
    <name evidence="11" type="ORF">PVK06_029871</name>
</gene>
<evidence type="ECO:0000256" key="6">
    <source>
        <dbReference type="ARBA" id="ARBA00023002"/>
    </source>
</evidence>
<name>A0ABR0NMX2_GOSAR</name>
<keyword evidence="4" id="KW-0349">Heme</keyword>
<keyword evidence="8" id="KW-0503">Monooxygenase</keyword>